<dbReference type="PANTHER" id="PTHR44147:SF2">
    <property type="entry name" value="DEHYDROGENASE_REDUCTASE SDR FAMILY MEMBER 1"/>
    <property type="match status" value="1"/>
</dbReference>
<feature type="region of interest" description="Disordered" evidence="1">
    <location>
        <begin position="28"/>
        <end position="49"/>
    </location>
</feature>
<dbReference type="InterPro" id="IPR036291">
    <property type="entry name" value="NAD(P)-bd_dom_sf"/>
</dbReference>
<reference evidence="2 3" key="1">
    <citation type="submission" date="2019-10" db="EMBL/GenBank/DDBJ databases">
        <title>Streptomyces tenebrisbrunneis sp.nov., an endogenous actinomycete isolated from of Lycium ruthenicum.</title>
        <authorList>
            <person name="Ma L."/>
        </authorList>
    </citation>
    <scope>NUCLEOTIDE SEQUENCE [LARGE SCALE GENOMIC DNA]</scope>
    <source>
        <strain evidence="2 3">TRM 66187</strain>
    </source>
</reference>
<protein>
    <submittedName>
        <fullName evidence="2">SDR family oxidoreductase</fullName>
    </submittedName>
</protein>
<gene>
    <name evidence="2" type="ORF">GCU69_20715</name>
</gene>
<dbReference type="Proteomes" id="UP000621266">
    <property type="component" value="Unassembled WGS sequence"/>
</dbReference>
<dbReference type="EMBL" id="WHPN01000326">
    <property type="protein sequence ID" value="KAF4407239.1"/>
    <property type="molecule type" value="Genomic_DNA"/>
</dbReference>
<comment type="caution">
    <text evidence="2">The sequence shown here is derived from an EMBL/GenBank/DDBJ whole genome shotgun (WGS) entry which is preliminary data.</text>
</comment>
<dbReference type="SUPFAM" id="SSF51735">
    <property type="entry name" value="NAD(P)-binding Rossmann-fold domains"/>
    <property type="match status" value="1"/>
</dbReference>
<dbReference type="PANTHER" id="PTHR44147">
    <property type="entry name" value="DEHYDROGENASE/REDUCTASE SDR FAMILY MEMBER 1"/>
    <property type="match status" value="1"/>
</dbReference>
<sequence>MRPCRYRAERRAGHLKIRQKVSALPARVGRTYGTAHREDSSVNDQGTPEDRRVALVAGATRGAGRAIAVQLGTTGATVYVTGRTTRERPSEVGRPETIEETAELVTAAGGTGIAVPTDHLRPEQVEALTRRIDREQGRLDVLVNDIWGGEHLIDFHTKMWDIGLERGLRMLRLGVESHIVTSHYALPLLIRRPGGLVVEVTDGTAESNKNYRESFYYDLTKYAPIRMAQAIGEEIKEFGGTAVSVTPGFLRSEQMLEHFGVTEENWRDGVKTEPVFAISETPVFVGRAVAALATDPDVARWNGRSLSSGELARVYGFTDTDGSRPDAWGYISEVVNGGKDAPASDYR</sequence>
<dbReference type="NCBIfam" id="NF006159">
    <property type="entry name" value="PRK08303.1"/>
    <property type="match status" value="1"/>
</dbReference>
<evidence type="ECO:0000313" key="3">
    <source>
        <dbReference type="Proteomes" id="UP000621266"/>
    </source>
</evidence>
<dbReference type="InterPro" id="IPR002347">
    <property type="entry name" value="SDR_fam"/>
</dbReference>
<proteinExistence type="predicted"/>
<dbReference type="PRINTS" id="PR00081">
    <property type="entry name" value="GDHRDH"/>
</dbReference>
<dbReference type="Pfam" id="PF00106">
    <property type="entry name" value="adh_short"/>
    <property type="match status" value="1"/>
</dbReference>
<evidence type="ECO:0000256" key="1">
    <source>
        <dbReference type="SAM" id="MobiDB-lite"/>
    </source>
</evidence>
<accession>A0ABQ7FHW8</accession>
<keyword evidence="3" id="KW-1185">Reference proteome</keyword>
<name>A0ABQ7FHW8_9ACTN</name>
<organism evidence="2 3">
    <name type="scientific">Streptomyces lycii</name>
    <dbReference type="NCBI Taxonomy" id="2654337"/>
    <lineage>
        <taxon>Bacteria</taxon>
        <taxon>Bacillati</taxon>
        <taxon>Actinomycetota</taxon>
        <taxon>Actinomycetes</taxon>
        <taxon>Kitasatosporales</taxon>
        <taxon>Streptomycetaceae</taxon>
        <taxon>Streptomyces</taxon>
    </lineage>
</organism>
<evidence type="ECO:0000313" key="2">
    <source>
        <dbReference type="EMBL" id="KAF4407239.1"/>
    </source>
</evidence>
<dbReference type="Gene3D" id="3.40.50.720">
    <property type="entry name" value="NAD(P)-binding Rossmann-like Domain"/>
    <property type="match status" value="1"/>
</dbReference>